<organism evidence="1 2">
    <name type="scientific">Anaeromicropila populeti</name>
    <dbReference type="NCBI Taxonomy" id="37658"/>
    <lineage>
        <taxon>Bacteria</taxon>
        <taxon>Bacillati</taxon>
        <taxon>Bacillota</taxon>
        <taxon>Clostridia</taxon>
        <taxon>Lachnospirales</taxon>
        <taxon>Lachnospiraceae</taxon>
        <taxon>Anaeromicropila</taxon>
    </lineage>
</organism>
<keyword evidence="2" id="KW-1185">Reference proteome</keyword>
<dbReference type="RefSeq" id="WP_177214530.1">
    <property type="nucleotide sequence ID" value="NZ_FOYZ01000002.1"/>
</dbReference>
<accession>A0A1I6IEX5</accession>
<dbReference type="EMBL" id="FOYZ01000002">
    <property type="protein sequence ID" value="SFR65179.1"/>
    <property type="molecule type" value="Genomic_DNA"/>
</dbReference>
<evidence type="ECO:0000313" key="1">
    <source>
        <dbReference type="EMBL" id="SFR65179.1"/>
    </source>
</evidence>
<proteinExistence type="predicted"/>
<sequence length="126" mass="14248">MNQCQEILKLTCEKCGGKLFDILTIDGRDERLKFLEIEGTIKAKVCPDCVMMSDSYFCKYTIYGESEILPNEAGSDESYMTEEDIEEFQTNGFVLSPKKVNPFFGCHEDTFSTIGGMQIGFKTPHT</sequence>
<evidence type="ECO:0000313" key="2">
    <source>
        <dbReference type="Proteomes" id="UP000199659"/>
    </source>
</evidence>
<dbReference type="AlphaFoldDB" id="A0A1I6IEX5"/>
<dbReference type="Proteomes" id="UP000199659">
    <property type="component" value="Unassembled WGS sequence"/>
</dbReference>
<protein>
    <submittedName>
        <fullName evidence="1">Uncharacterized protein</fullName>
    </submittedName>
</protein>
<reference evidence="1 2" key="1">
    <citation type="submission" date="2016-10" db="EMBL/GenBank/DDBJ databases">
        <authorList>
            <person name="de Groot N.N."/>
        </authorList>
    </citation>
    <scope>NUCLEOTIDE SEQUENCE [LARGE SCALE GENOMIC DNA]</scope>
    <source>
        <strain evidence="1 2">743A</strain>
    </source>
</reference>
<gene>
    <name evidence="1" type="ORF">SAMN05661086_00772</name>
</gene>
<name>A0A1I6IEX5_9FIRM</name>